<evidence type="ECO:0000259" key="9">
    <source>
        <dbReference type="Pfam" id="PF02811"/>
    </source>
</evidence>
<evidence type="ECO:0000256" key="8">
    <source>
        <dbReference type="RuleBase" id="RU366003"/>
    </source>
</evidence>
<evidence type="ECO:0000256" key="6">
    <source>
        <dbReference type="ARBA" id="ARBA00023102"/>
    </source>
</evidence>
<dbReference type="FunFam" id="3.20.20.140:FF:000088">
    <property type="entry name" value="Histidinol-phosphatase"/>
    <property type="match status" value="1"/>
</dbReference>
<dbReference type="Pfam" id="PF02811">
    <property type="entry name" value="PHP"/>
    <property type="match status" value="1"/>
</dbReference>
<evidence type="ECO:0000256" key="5">
    <source>
        <dbReference type="ARBA" id="ARBA00022801"/>
    </source>
</evidence>
<comment type="caution">
    <text evidence="10">The sequence shown here is derived from an EMBL/GenBank/DDBJ whole genome shotgun (WGS) entry which is preliminary data.</text>
</comment>
<comment type="similarity">
    <text evidence="2 8">Belongs to the PHP hydrolase family. HisK subfamily.</text>
</comment>
<dbReference type="PANTHER" id="PTHR21039:SF0">
    <property type="entry name" value="HISTIDINOL-PHOSPHATASE"/>
    <property type="match status" value="1"/>
</dbReference>
<gene>
    <name evidence="10" type="ORF">ZYGR_0AV00260</name>
</gene>
<proteinExistence type="inferred from homology"/>
<feature type="domain" description="PHP" evidence="9">
    <location>
        <begin position="4"/>
        <end position="242"/>
    </location>
</feature>
<evidence type="ECO:0000256" key="4">
    <source>
        <dbReference type="ARBA" id="ARBA00022605"/>
    </source>
</evidence>
<dbReference type="Gene3D" id="3.20.20.140">
    <property type="entry name" value="Metal-dependent hydrolases"/>
    <property type="match status" value="1"/>
</dbReference>
<comment type="pathway">
    <text evidence="1 8">Amino-acid biosynthesis; L-histidine biosynthesis; L-histidine from 5-phospho-alpha-D-ribose 1-diphosphate: step 8/9.</text>
</comment>
<dbReference type="InterPro" id="IPR016195">
    <property type="entry name" value="Pol/histidinol_Pase-like"/>
</dbReference>
<keyword evidence="5 8" id="KW-0378">Hydrolase</keyword>
<dbReference type="PANTHER" id="PTHR21039">
    <property type="entry name" value="HISTIDINOL PHOSPHATASE-RELATED"/>
    <property type="match status" value="1"/>
</dbReference>
<sequence>MHSHHSHSGDYVAHGVDPLEDVSARAIQKKFHTYCLTEHMPRINAKFLYPEEREDPIQEENAVQRLQENFLNFLRHAKAIQDRPNASDTKFIVGTEIEGCDEEHISYGKQLMAQHNDVIKFCVGSVHHIRDIPIDFDQQGWNEALTACNNNLQTLLLSYFDLQYKMLTALKPLVVGHFDIYKLYLPPTLRIDVKTGYVSDEPTAVPVSEVQLIHLWDPVHKAVIRNLQFIETYGGLIEINTSALRKKLPEPYPGRDICQLVKNYCGGRFVLSDDAHAVAQVGVCYGQALKYITETLQLTQMYYLELTAQGDLTIKTLPIEQFKSNAFWGSEQL</sequence>
<name>A0A1Q3AIA9_ZYGRO</name>
<keyword evidence="4 8" id="KW-0028">Amino-acid biosynthesis</keyword>
<evidence type="ECO:0000313" key="11">
    <source>
        <dbReference type="Proteomes" id="UP000187013"/>
    </source>
</evidence>
<evidence type="ECO:0000256" key="7">
    <source>
        <dbReference type="ARBA" id="ARBA00049158"/>
    </source>
</evidence>
<dbReference type="EMBL" id="BDGX01000048">
    <property type="protein sequence ID" value="GAV55395.1"/>
    <property type="molecule type" value="Genomic_DNA"/>
</dbReference>
<evidence type="ECO:0000256" key="2">
    <source>
        <dbReference type="ARBA" id="ARBA00009152"/>
    </source>
</evidence>
<dbReference type="GO" id="GO:0000105">
    <property type="term" value="P:L-histidine biosynthetic process"/>
    <property type="evidence" value="ECO:0007669"/>
    <property type="project" value="UniProtKB-UniRule"/>
</dbReference>
<dbReference type="InterPro" id="IPR004013">
    <property type="entry name" value="PHP_dom"/>
</dbReference>
<evidence type="ECO:0000256" key="1">
    <source>
        <dbReference type="ARBA" id="ARBA00004970"/>
    </source>
</evidence>
<dbReference type="AlphaFoldDB" id="A0A1Q3AIA9"/>
<dbReference type="InterPro" id="IPR010140">
    <property type="entry name" value="Histidinol_P_phosphatase_HisJ"/>
</dbReference>
<dbReference type="UniPathway" id="UPA00031">
    <property type="reaction ID" value="UER00013"/>
</dbReference>
<dbReference type="GO" id="GO:0005737">
    <property type="term" value="C:cytoplasm"/>
    <property type="evidence" value="ECO:0007669"/>
    <property type="project" value="TreeGrafter"/>
</dbReference>
<dbReference type="GO" id="GO:0004401">
    <property type="term" value="F:histidinol-phosphatase activity"/>
    <property type="evidence" value="ECO:0007669"/>
    <property type="project" value="UniProtKB-UniRule"/>
</dbReference>
<dbReference type="Proteomes" id="UP000187013">
    <property type="component" value="Unassembled WGS sequence"/>
</dbReference>
<evidence type="ECO:0000256" key="3">
    <source>
        <dbReference type="ARBA" id="ARBA00013085"/>
    </source>
</evidence>
<accession>A0A1Q3AIA9</accession>
<reference evidence="10 11" key="1">
    <citation type="submission" date="2016-08" db="EMBL/GenBank/DDBJ databases">
        <title>Draft genome sequence of allopolyploid Zygosaccharomyces rouxii.</title>
        <authorList>
            <person name="Watanabe J."/>
            <person name="Uehara K."/>
            <person name="Mogi Y."/>
            <person name="Tsukioka Y."/>
        </authorList>
    </citation>
    <scope>NUCLEOTIDE SEQUENCE [LARGE SCALE GENOMIC DNA]</scope>
    <source>
        <strain evidence="10 11">NBRC 110957</strain>
    </source>
</reference>
<comment type="catalytic activity">
    <reaction evidence="7 8">
        <text>L-histidinol phosphate + H2O = L-histidinol + phosphate</text>
        <dbReference type="Rhea" id="RHEA:14465"/>
        <dbReference type="ChEBI" id="CHEBI:15377"/>
        <dbReference type="ChEBI" id="CHEBI:43474"/>
        <dbReference type="ChEBI" id="CHEBI:57699"/>
        <dbReference type="ChEBI" id="CHEBI:57980"/>
        <dbReference type="EC" id="3.1.3.15"/>
    </reaction>
</comment>
<protein>
    <recommendedName>
        <fullName evidence="3 8">Histidinol-phosphatase</fullName>
        <shortName evidence="8">HolPase</shortName>
        <ecNumber evidence="3 8">3.1.3.15</ecNumber>
    </recommendedName>
</protein>
<dbReference type="OrthoDB" id="5957391at2759"/>
<dbReference type="SUPFAM" id="SSF89550">
    <property type="entry name" value="PHP domain-like"/>
    <property type="match status" value="1"/>
</dbReference>
<dbReference type="EC" id="3.1.3.15" evidence="3 8"/>
<organism evidence="10 11">
    <name type="scientific">Zygosaccharomyces rouxii</name>
    <dbReference type="NCBI Taxonomy" id="4956"/>
    <lineage>
        <taxon>Eukaryota</taxon>
        <taxon>Fungi</taxon>
        <taxon>Dikarya</taxon>
        <taxon>Ascomycota</taxon>
        <taxon>Saccharomycotina</taxon>
        <taxon>Saccharomycetes</taxon>
        <taxon>Saccharomycetales</taxon>
        <taxon>Saccharomycetaceae</taxon>
        <taxon>Zygosaccharomyces</taxon>
    </lineage>
</organism>
<evidence type="ECO:0000313" key="10">
    <source>
        <dbReference type="EMBL" id="GAV55395.1"/>
    </source>
</evidence>
<keyword evidence="6 8" id="KW-0368">Histidine biosynthesis</keyword>
<dbReference type="NCBIfam" id="TIGR01856">
    <property type="entry name" value="hisJ_fam"/>
    <property type="match status" value="1"/>
</dbReference>